<evidence type="ECO:0000313" key="2">
    <source>
        <dbReference type="Proteomes" id="UP000182987"/>
    </source>
</evidence>
<dbReference type="Pfam" id="PF14302">
    <property type="entry name" value="DUF4377"/>
    <property type="match status" value="1"/>
</dbReference>
<evidence type="ECO:0000313" key="1">
    <source>
        <dbReference type="EMBL" id="APG03336.1"/>
    </source>
</evidence>
<keyword evidence="2" id="KW-1185">Reference proteome</keyword>
<sequence>MRLALLAASILSLAACATTPSDHGSRSRLLYIAGAKVPCTNGVMKTECLQYRETPKDAWQINYAPVEGLDWKAGNEYLVKITEVHAKNVPADVSPVTWHVDKIVEQHPVP</sequence>
<protein>
    <submittedName>
        <fullName evidence="1">Uncharacterized protein</fullName>
    </submittedName>
</protein>
<dbReference type="Proteomes" id="UP000182987">
    <property type="component" value="Chromosome"/>
</dbReference>
<dbReference type="RefSeq" id="WP_046966895.1">
    <property type="nucleotide sequence ID" value="NZ_CP017480.1"/>
</dbReference>
<reference evidence="2" key="1">
    <citation type="submission" date="2016-09" db="EMBL/GenBank/DDBJ databases">
        <authorList>
            <person name="Lysoe E."/>
        </authorList>
    </citation>
    <scope>NUCLEOTIDE SEQUENCE [LARGE SCALE GENOMIC DNA]</scope>
    <source>
        <strain evidence="2">LJ96T</strain>
    </source>
</reference>
<proteinExistence type="predicted"/>
<dbReference type="PROSITE" id="PS51257">
    <property type="entry name" value="PROKAR_LIPOPROTEIN"/>
    <property type="match status" value="1"/>
</dbReference>
<name>A0A0G9HDP6_9GAMM</name>
<dbReference type="AlphaFoldDB" id="A0A0G9HDP6"/>
<accession>A0A0G9HDP6</accession>
<dbReference type="EMBL" id="CP017480">
    <property type="protein sequence ID" value="APG03336.1"/>
    <property type="molecule type" value="Genomic_DNA"/>
</dbReference>
<dbReference type="OrthoDB" id="7871744at2"/>
<organism evidence="1 2">
    <name type="scientific">Luteibacter rhizovicinus DSM 16549</name>
    <dbReference type="NCBI Taxonomy" id="1440763"/>
    <lineage>
        <taxon>Bacteria</taxon>
        <taxon>Pseudomonadati</taxon>
        <taxon>Pseudomonadota</taxon>
        <taxon>Gammaproteobacteria</taxon>
        <taxon>Lysobacterales</taxon>
        <taxon>Rhodanobacteraceae</taxon>
        <taxon>Luteibacter</taxon>
    </lineage>
</organism>
<dbReference type="KEGG" id="lrz:BJI69_05025"/>
<dbReference type="STRING" id="1440763.BJI69_05025"/>
<dbReference type="InterPro" id="IPR025485">
    <property type="entry name" value="DUF4377"/>
</dbReference>
<gene>
    <name evidence="1" type="ORF">BJI69_05025</name>
</gene>
<dbReference type="PATRIC" id="fig|1440763.5.peg.978"/>